<accession>A0A7S6U5Q8</accession>
<gene>
    <name evidence="1" type="ORF">IM676_18325</name>
</gene>
<organism evidence="1 2">
    <name type="scientific">Anabaenopsis elenkinii CCIBt3563</name>
    <dbReference type="NCBI Taxonomy" id="2779889"/>
    <lineage>
        <taxon>Bacteria</taxon>
        <taxon>Bacillati</taxon>
        <taxon>Cyanobacteriota</taxon>
        <taxon>Cyanophyceae</taxon>
        <taxon>Nostocales</taxon>
        <taxon>Nodulariaceae</taxon>
        <taxon>Anabaenopsis</taxon>
    </lineage>
</organism>
<dbReference type="KEGG" id="aee:IM676_18325"/>
<dbReference type="Proteomes" id="UP000593846">
    <property type="component" value="Chromosome"/>
</dbReference>
<sequence length="203" mass="22811">MLVRLQSAIGRDNLTEQMVLLPERKKPFSQEFKSPKIIVAYHGSPNSHTALDIALCIAQQTRLATNVQVNVQAVYVVENQHNQFLNSSDIESQVSQLSQSHLPTPTPSNSRVTTQYLSKEYILPLQQADRVLWQARSLAEEWQSYFKSHLRFGCVAKELKNVVELEAADILFLGCKSAHHTMVQMLGSNFPCAVLGIPHSLNE</sequence>
<proteinExistence type="predicted"/>
<dbReference type="SUPFAM" id="SSF52402">
    <property type="entry name" value="Adenine nucleotide alpha hydrolases-like"/>
    <property type="match status" value="1"/>
</dbReference>
<dbReference type="EMBL" id="CP063311">
    <property type="protein sequence ID" value="QOV24781.1"/>
    <property type="molecule type" value="Genomic_DNA"/>
</dbReference>
<dbReference type="InterPro" id="IPR014729">
    <property type="entry name" value="Rossmann-like_a/b/a_fold"/>
</dbReference>
<reference evidence="2" key="1">
    <citation type="submission" date="2020-10" db="EMBL/GenBank/DDBJ databases">
        <title>Genome-based taxonomic classification of the species Anabaenopsis elenkinii.</title>
        <authorList>
            <person name="Delbaje E."/>
            <person name="Andreote A.P.D."/>
            <person name="Pellegrinetti T.A."/>
            <person name="Cruz R.B."/>
            <person name="Branco L.H.Z."/>
            <person name="Fiore M.F."/>
        </authorList>
    </citation>
    <scope>NUCLEOTIDE SEQUENCE [LARGE SCALE GENOMIC DNA]</scope>
    <source>
        <strain evidence="2">CCIBt3563</strain>
    </source>
</reference>
<dbReference type="CDD" id="cd00293">
    <property type="entry name" value="USP-like"/>
    <property type="match status" value="1"/>
</dbReference>
<evidence type="ECO:0000313" key="1">
    <source>
        <dbReference type="EMBL" id="QOV24781.1"/>
    </source>
</evidence>
<keyword evidence="2" id="KW-1185">Reference proteome</keyword>
<protein>
    <submittedName>
        <fullName evidence="1">Universal stress protein</fullName>
    </submittedName>
</protein>
<dbReference type="RefSeq" id="WP_200990277.1">
    <property type="nucleotide sequence ID" value="NZ_CP063311.1"/>
</dbReference>
<evidence type="ECO:0000313" key="2">
    <source>
        <dbReference type="Proteomes" id="UP000593846"/>
    </source>
</evidence>
<dbReference type="Gene3D" id="3.40.50.620">
    <property type="entry name" value="HUPs"/>
    <property type="match status" value="1"/>
</dbReference>
<dbReference type="AlphaFoldDB" id="A0A7S6U5Q8"/>
<name>A0A7S6U5Q8_9CYAN</name>